<evidence type="ECO:0000313" key="2">
    <source>
        <dbReference type="Proteomes" id="UP001642464"/>
    </source>
</evidence>
<keyword evidence="2" id="KW-1185">Reference proteome</keyword>
<name>A0ABP0Q9P7_9DINO</name>
<proteinExistence type="predicted"/>
<dbReference type="EMBL" id="CAXAMM010039128">
    <property type="protein sequence ID" value="CAK9083886.1"/>
    <property type="molecule type" value="Genomic_DNA"/>
</dbReference>
<dbReference type="Proteomes" id="UP001642464">
    <property type="component" value="Unassembled WGS sequence"/>
</dbReference>
<organism evidence="1 2">
    <name type="scientific">Durusdinium trenchii</name>
    <dbReference type="NCBI Taxonomy" id="1381693"/>
    <lineage>
        <taxon>Eukaryota</taxon>
        <taxon>Sar</taxon>
        <taxon>Alveolata</taxon>
        <taxon>Dinophyceae</taxon>
        <taxon>Suessiales</taxon>
        <taxon>Symbiodiniaceae</taxon>
        <taxon>Durusdinium</taxon>
    </lineage>
</organism>
<gene>
    <name evidence="1" type="ORF">SCF082_LOCUS39800</name>
</gene>
<comment type="caution">
    <text evidence="1">The sequence shown here is derived from an EMBL/GenBank/DDBJ whole genome shotgun (WGS) entry which is preliminary data.</text>
</comment>
<evidence type="ECO:0000313" key="1">
    <source>
        <dbReference type="EMBL" id="CAK9083886.1"/>
    </source>
</evidence>
<protein>
    <submittedName>
        <fullName evidence="1">Uncharacterized protein</fullName>
    </submittedName>
</protein>
<sequence length="93" mass="10448">MRPGRAVLFGLAAEGHDAMLATLELVSKLCEHLGIASPDKMQLTMEASPSEEELRLAELLQLRRRVEQFEDWQRIRQAQPQSAQPRQKPGANA</sequence>
<accession>A0ABP0Q9P7</accession>
<reference evidence="1 2" key="1">
    <citation type="submission" date="2024-02" db="EMBL/GenBank/DDBJ databases">
        <authorList>
            <person name="Chen Y."/>
            <person name="Shah S."/>
            <person name="Dougan E. K."/>
            <person name="Thang M."/>
            <person name="Chan C."/>
        </authorList>
    </citation>
    <scope>NUCLEOTIDE SEQUENCE [LARGE SCALE GENOMIC DNA]</scope>
</reference>